<dbReference type="AlphaFoldDB" id="A0A5P3MVJ5"/>
<dbReference type="OrthoDB" id="9798158at2"/>
<gene>
    <name evidence="1" type="ORF">D0T90_10145</name>
</gene>
<dbReference type="RefSeq" id="WP_123795995.1">
    <property type="nucleotide sequence ID" value="NZ_CP031699.1"/>
</dbReference>
<dbReference type="Gene3D" id="3.10.450.530">
    <property type="entry name" value="Ribonuclease toxin, BrnT, of type II toxin-antitoxin system"/>
    <property type="match status" value="1"/>
</dbReference>
<organism evidence="1 2">
    <name type="scientific">Neisseria animalis</name>
    <dbReference type="NCBI Taxonomy" id="492"/>
    <lineage>
        <taxon>Bacteria</taxon>
        <taxon>Pseudomonadati</taxon>
        <taxon>Pseudomonadota</taxon>
        <taxon>Betaproteobacteria</taxon>
        <taxon>Neisseriales</taxon>
        <taxon>Neisseriaceae</taxon>
        <taxon>Neisseria</taxon>
    </lineage>
</organism>
<evidence type="ECO:0000313" key="1">
    <source>
        <dbReference type="EMBL" id="QEY25085.1"/>
    </source>
</evidence>
<dbReference type="Pfam" id="PF04365">
    <property type="entry name" value="BrnT_toxin"/>
    <property type="match status" value="1"/>
</dbReference>
<dbReference type="InterPro" id="IPR007460">
    <property type="entry name" value="BrnT_toxin"/>
</dbReference>
<accession>A0A5P3MVJ5</accession>
<evidence type="ECO:0000313" key="2">
    <source>
        <dbReference type="Proteomes" id="UP000325536"/>
    </source>
</evidence>
<dbReference type="Proteomes" id="UP000325536">
    <property type="component" value="Chromosome"/>
</dbReference>
<dbReference type="EMBL" id="CP031699">
    <property type="protein sequence ID" value="QEY25085.1"/>
    <property type="molecule type" value="Genomic_DNA"/>
</dbReference>
<dbReference type="KEGG" id="naq:D0T90_10145"/>
<protein>
    <submittedName>
        <fullName evidence="1">BrnT family toxin</fullName>
    </submittedName>
</protein>
<reference evidence="1 2" key="1">
    <citation type="submission" date="2018-08" db="EMBL/GenBank/DDBJ databases">
        <title>Neisseria animalis ATCC 49930 complete genome.</title>
        <authorList>
            <person name="Veseli I.A."/>
            <person name="Mascarenhas dos Santos A.C."/>
            <person name="Buttler R."/>
            <person name="Pombert J.-F."/>
        </authorList>
    </citation>
    <scope>NUCLEOTIDE SEQUENCE [LARGE SCALE GENOMIC DNA]</scope>
    <source>
        <strain evidence="1 2">ATCC 49930</strain>
    </source>
</reference>
<name>A0A5P3MVJ5_NEIAN</name>
<keyword evidence="2" id="KW-1185">Reference proteome</keyword>
<sequence>MRIEFDPVKSKHNEEERGLPFSAAEDFEWSGAKILPDIRHDYPEPRYAAYGMIRGRLHFLCFTPLADGIRIISFRKANKREVKRYEQQTAD</sequence>
<dbReference type="InterPro" id="IPR038573">
    <property type="entry name" value="BrnT_sf"/>
</dbReference>
<proteinExistence type="predicted"/>